<protein>
    <submittedName>
        <fullName evidence="1">Uncharacterized protein</fullName>
    </submittedName>
</protein>
<reference evidence="1" key="1">
    <citation type="submission" date="2019-08" db="EMBL/GenBank/DDBJ databases">
        <authorList>
            <person name="Kucharzyk K."/>
            <person name="Murdoch R.W."/>
            <person name="Higgins S."/>
            <person name="Loffler F."/>
        </authorList>
    </citation>
    <scope>NUCLEOTIDE SEQUENCE</scope>
</reference>
<gene>
    <name evidence="1" type="ORF">SDC9_76814</name>
</gene>
<organism evidence="1">
    <name type="scientific">bioreactor metagenome</name>
    <dbReference type="NCBI Taxonomy" id="1076179"/>
    <lineage>
        <taxon>unclassified sequences</taxon>
        <taxon>metagenomes</taxon>
        <taxon>ecological metagenomes</taxon>
    </lineage>
</organism>
<proteinExistence type="predicted"/>
<evidence type="ECO:0000313" key="1">
    <source>
        <dbReference type="EMBL" id="MPM30266.1"/>
    </source>
</evidence>
<comment type="caution">
    <text evidence="1">The sequence shown here is derived from an EMBL/GenBank/DDBJ whole genome shotgun (WGS) entry which is preliminary data.</text>
</comment>
<dbReference type="EMBL" id="VSSQ01005741">
    <property type="protein sequence ID" value="MPM30266.1"/>
    <property type="molecule type" value="Genomic_DNA"/>
</dbReference>
<sequence length="142" mass="16746">MEKYFEDTLLDLAELAHMGLEEVVSLNCYNSSKSSYELVHQRMFAEKRFEFFTSEIAKGLGLSKEIISLIHLLKEKMISYKIRNSENDNVQRRKREEIADIAYSILVQWSKLGDKLFPPEYKGLVEMKRLYNIPVKLINHRD</sequence>
<name>A0A644YP30_9ZZZZ</name>
<dbReference type="AlphaFoldDB" id="A0A644YP30"/>
<accession>A0A644YP30</accession>